<dbReference type="Proteomes" id="UP000051380">
    <property type="component" value="Unassembled WGS sequence"/>
</dbReference>
<proteinExistence type="predicted"/>
<protein>
    <submittedName>
        <fullName evidence="1">Uncharacterized protein</fullName>
    </submittedName>
</protein>
<reference evidence="1 2" key="1">
    <citation type="submission" date="2015-09" db="EMBL/GenBank/DDBJ databases">
        <title>Draft Genome Sequence of the Strain BR 3267 (Bradyrhizobium yuanmingense) recommended as inoculant for cowpea in Brazil.</title>
        <authorList>
            <person name="Simoes-Araujo J.L."/>
            <person name="Zilli J.E."/>
        </authorList>
    </citation>
    <scope>NUCLEOTIDE SEQUENCE [LARGE SCALE GENOMIC DNA]</scope>
    <source>
        <strain evidence="1 2">BR3267</strain>
    </source>
</reference>
<dbReference type="EMBL" id="LJYF01000004">
    <property type="protein sequence ID" value="KRQ01845.1"/>
    <property type="molecule type" value="Genomic_DNA"/>
</dbReference>
<comment type="caution">
    <text evidence="1">The sequence shown here is derived from an EMBL/GenBank/DDBJ whole genome shotgun (WGS) entry which is preliminary data.</text>
</comment>
<accession>A0A0R3D2V8</accession>
<organism evidence="1 2">
    <name type="scientific">Bradyrhizobium yuanmingense</name>
    <dbReference type="NCBI Taxonomy" id="108015"/>
    <lineage>
        <taxon>Bacteria</taxon>
        <taxon>Pseudomonadati</taxon>
        <taxon>Pseudomonadota</taxon>
        <taxon>Alphaproteobacteria</taxon>
        <taxon>Hyphomicrobiales</taxon>
        <taxon>Nitrobacteraceae</taxon>
        <taxon>Bradyrhizobium</taxon>
    </lineage>
</organism>
<name>A0A0R3D2V8_9BRAD</name>
<sequence>MLGPNSPRGSSRTSKCRHVGCGPTSKANAVNRCQRSHTGPRDWIASHAANTGDMCRMLRFLSSTIAIRMLIHSGFG</sequence>
<evidence type="ECO:0000313" key="1">
    <source>
        <dbReference type="EMBL" id="KRQ01845.1"/>
    </source>
</evidence>
<gene>
    <name evidence="1" type="ORF">AOQ72_10540</name>
</gene>
<evidence type="ECO:0000313" key="2">
    <source>
        <dbReference type="Proteomes" id="UP000051380"/>
    </source>
</evidence>
<dbReference type="AlphaFoldDB" id="A0A0R3D2V8"/>